<dbReference type="AlphaFoldDB" id="A0A9P5TXM2"/>
<feature type="domain" description="HIT-type" evidence="2">
    <location>
        <begin position="54"/>
        <end position="93"/>
    </location>
</feature>
<dbReference type="Proteomes" id="UP000772434">
    <property type="component" value="Unassembled WGS sequence"/>
</dbReference>
<dbReference type="EMBL" id="JADNRY010000398">
    <property type="protein sequence ID" value="KAF9058309.1"/>
    <property type="molecule type" value="Genomic_DNA"/>
</dbReference>
<protein>
    <recommendedName>
        <fullName evidence="2">HIT-type domain-containing protein</fullName>
    </recommendedName>
</protein>
<dbReference type="CDD" id="cd23024">
    <property type="entry name" value="zf-HIT_ZNHIT2-3"/>
    <property type="match status" value="1"/>
</dbReference>
<dbReference type="Pfam" id="PF04438">
    <property type="entry name" value="zf-HIT"/>
    <property type="match status" value="1"/>
</dbReference>
<reference evidence="3" key="1">
    <citation type="submission" date="2020-11" db="EMBL/GenBank/DDBJ databases">
        <authorList>
            <consortium name="DOE Joint Genome Institute"/>
            <person name="Ahrendt S."/>
            <person name="Riley R."/>
            <person name="Andreopoulos W."/>
            <person name="Labutti K."/>
            <person name="Pangilinan J."/>
            <person name="Ruiz-Duenas F.J."/>
            <person name="Barrasa J.M."/>
            <person name="Sanchez-Garcia M."/>
            <person name="Camarero S."/>
            <person name="Miyauchi S."/>
            <person name="Serrano A."/>
            <person name="Linde D."/>
            <person name="Babiker R."/>
            <person name="Drula E."/>
            <person name="Ayuso-Fernandez I."/>
            <person name="Pacheco R."/>
            <person name="Padilla G."/>
            <person name="Ferreira P."/>
            <person name="Barriuso J."/>
            <person name="Kellner H."/>
            <person name="Castanera R."/>
            <person name="Alfaro M."/>
            <person name="Ramirez L."/>
            <person name="Pisabarro A.G."/>
            <person name="Kuo A."/>
            <person name="Tritt A."/>
            <person name="Lipzen A."/>
            <person name="He G."/>
            <person name="Yan M."/>
            <person name="Ng V."/>
            <person name="Cullen D."/>
            <person name="Martin F."/>
            <person name="Rosso M.-N."/>
            <person name="Henrissat B."/>
            <person name="Hibbett D."/>
            <person name="Martinez A.T."/>
            <person name="Grigoriev I.V."/>
        </authorList>
    </citation>
    <scope>NUCLEOTIDE SEQUENCE</scope>
    <source>
        <strain evidence="3">AH 40177</strain>
    </source>
</reference>
<evidence type="ECO:0000313" key="3">
    <source>
        <dbReference type="EMBL" id="KAF9058309.1"/>
    </source>
</evidence>
<name>A0A9P5TXM2_9AGAR</name>
<dbReference type="InterPro" id="IPR007529">
    <property type="entry name" value="Znf_HIT"/>
</dbReference>
<dbReference type="SUPFAM" id="SSF144232">
    <property type="entry name" value="HIT/MYND zinc finger-like"/>
    <property type="match status" value="1"/>
</dbReference>
<evidence type="ECO:0000313" key="4">
    <source>
        <dbReference type="Proteomes" id="UP000772434"/>
    </source>
</evidence>
<comment type="caution">
    <text evidence="3">The sequence shown here is derived from an EMBL/GenBank/DDBJ whole genome shotgun (WGS) entry which is preliminary data.</text>
</comment>
<feature type="non-terminal residue" evidence="3">
    <location>
        <position position="1"/>
    </location>
</feature>
<dbReference type="OrthoDB" id="18412at2759"/>
<accession>A0A9P5TXM2</accession>
<dbReference type="Gene3D" id="3.30.60.190">
    <property type="match status" value="1"/>
</dbReference>
<dbReference type="PROSITE" id="PS51083">
    <property type="entry name" value="ZF_HIT"/>
    <property type="match status" value="1"/>
</dbReference>
<sequence>VQAPVFFFVRSCHRAPFASPTSSGSFNPLCITNNRCPRLSLVNPHEKTPNKSTCQICNQVESRYTCSACFVPYCSVVCFKNHKSSSEGPGHGCTGTKTAADESSSAKSSLAAKLEIIHSSPIDPALPALEPNSNNNTNTDFPVTNALNDPPALKPLTSLRWPYIADDEPAYPDPLQRNDPKPLRTRHYEAIATSAAVRKAHFTPSPIPGHPDLPNTALRNLLISIDKLSGIERERALQRALGSTHPHSHSQPEVSEDVLALRALAEAIEGAVRDKDGKDGKGTLGLDWDSL</sequence>
<organism evidence="3 4">
    <name type="scientific">Rhodocollybia butyracea</name>
    <dbReference type="NCBI Taxonomy" id="206335"/>
    <lineage>
        <taxon>Eukaryota</taxon>
        <taxon>Fungi</taxon>
        <taxon>Dikarya</taxon>
        <taxon>Basidiomycota</taxon>
        <taxon>Agaricomycotina</taxon>
        <taxon>Agaricomycetes</taxon>
        <taxon>Agaricomycetidae</taxon>
        <taxon>Agaricales</taxon>
        <taxon>Marasmiineae</taxon>
        <taxon>Omphalotaceae</taxon>
        <taxon>Rhodocollybia</taxon>
    </lineage>
</organism>
<dbReference type="GO" id="GO:0008270">
    <property type="term" value="F:zinc ion binding"/>
    <property type="evidence" value="ECO:0007669"/>
    <property type="project" value="UniProtKB-UniRule"/>
</dbReference>
<evidence type="ECO:0000259" key="2">
    <source>
        <dbReference type="PROSITE" id="PS51083"/>
    </source>
</evidence>
<proteinExistence type="predicted"/>
<keyword evidence="1" id="KW-0863">Zinc-finger</keyword>
<gene>
    <name evidence="3" type="ORF">BDP27DRAFT_1303912</name>
</gene>
<evidence type="ECO:0000256" key="1">
    <source>
        <dbReference type="PROSITE-ProRule" id="PRU00453"/>
    </source>
</evidence>
<keyword evidence="4" id="KW-1185">Reference proteome</keyword>
<keyword evidence="1" id="KW-0862">Zinc</keyword>
<keyword evidence="1" id="KW-0479">Metal-binding</keyword>